<evidence type="ECO:0000313" key="1">
    <source>
        <dbReference type="EMBL" id="MTG97294.1"/>
    </source>
</evidence>
<dbReference type="RefSeq" id="WP_155091343.1">
    <property type="nucleotide sequence ID" value="NZ_CP102754.1"/>
</dbReference>
<dbReference type="OrthoDB" id="1442000at2"/>
<protein>
    <submittedName>
        <fullName evidence="1">Uncharacterized protein</fullName>
    </submittedName>
</protein>
<comment type="caution">
    <text evidence="1">The sequence shown here is derived from an EMBL/GenBank/DDBJ whole genome shotgun (WGS) entry which is preliminary data.</text>
</comment>
<dbReference type="EMBL" id="WMJX01000005">
    <property type="protein sequence ID" value="MTG97294.1"/>
    <property type="molecule type" value="Genomic_DNA"/>
</dbReference>
<reference evidence="1 2" key="1">
    <citation type="submission" date="2019-11" db="EMBL/GenBank/DDBJ databases">
        <title>Genome of Strain BIT-d1.</title>
        <authorList>
            <person name="Yang Y."/>
        </authorList>
    </citation>
    <scope>NUCLEOTIDE SEQUENCE [LARGE SCALE GENOMIC DNA]</scope>
    <source>
        <strain evidence="1 2">BIT-d1</strain>
    </source>
</reference>
<dbReference type="AlphaFoldDB" id="A0A6I3LHL8"/>
<proteinExistence type="predicted"/>
<gene>
    <name evidence="1" type="ORF">GJV76_03960</name>
</gene>
<sequence length="117" mass="13817">MIKVFYTDYYENIAEENLELSLDECVEIFEETIHLVDNFVGIQVGKHTMMFHRDEEQILVEVLNPPTLVNPQMYASKEQCLTIIQEIYAKEQLFVYPQMKLVDVRKESLNDVLERGE</sequence>
<accession>A0A6I3LHL8</accession>
<keyword evidence="2" id="KW-1185">Reference proteome</keyword>
<dbReference type="Proteomes" id="UP000438760">
    <property type="component" value="Unassembled WGS sequence"/>
</dbReference>
<evidence type="ECO:0000313" key="2">
    <source>
        <dbReference type="Proteomes" id="UP000438760"/>
    </source>
</evidence>
<organism evidence="1 2">
    <name type="scientific">Myroides albus</name>
    <dbReference type="NCBI Taxonomy" id="2562892"/>
    <lineage>
        <taxon>Bacteria</taxon>
        <taxon>Pseudomonadati</taxon>
        <taxon>Bacteroidota</taxon>
        <taxon>Flavobacteriia</taxon>
        <taxon>Flavobacteriales</taxon>
        <taxon>Flavobacteriaceae</taxon>
        <taxon>Myroides</taxon>
    </lineage>
</organism>
<name>A0A6I3LHL8_9FLAO</name>